<protein>
    <submittedName>
        <fullName evidence="2">Uncharacterized protein</fullName>
    </submittedName>
</protein>
<dbReference type="Proteomes" id="UP000664056">
    <property type="component" value="Unassembled WGS sequence"/>
</dbReference>
<evidence type="ECO:0000313" key="2">
    <source>
        <dbReference type="EMBL" id="MBN8124803.1"/>
    </source>
</evidence>
<gene>
    <name evidence="2" type="ORF">J0J18_24230</name>
</gene>
<feature type="transmembrane region" description="Helical" evidence="1">
    <location>
        <begin position="51"/>
        <end position="68"/>
    </location>
</feature>
<organism evidence="2 3">
    <name type="scientific">Vibrio vulnificus</name>
    <dbReference type="NCBI Taxonomy" id="672"/>
    <lineage>
        <taxon>Bacteria</taxon>
        <taxon>Pseudomonadati</taxon>
        <taxon>Pseudomonadota</taxon>
        <taxon>Gammaproteobacteria</taxon>
        <taxon>Vibrionales</taxon>
        <taxon>Vibrionaceae</taxon>
        <taxon>Vibrio</taxon>
    </lineage>
</organism>
<comment type="caution">
    <text evidence="2">The sequence shown here is derived from an EMBL/GenBank/DDBJ whole genome shotgun (WGS) entry which is preliminary data.</text>
</comment>
<dbReference type="AlphaFoldDB" id="A0AAW4HHU7"/>
<accession>A0AAW4HHU7</accession>
<dbReference type="RefSeq" id="WP_206623322.1">
    <property type="nucleotide sequence ID" value="NZ_JAFKOQ010000246.1"/>
</dbReference>
<feature type="non-terminal residue" evidence="2">
    <location>
        <position position="69"/>
    </location>
</feature>
<proteinExistence type="predicted"/>
<keyword evidence="1" id="KW-0472">Membrane</keyword>
<keyword evidence="1" id="KW-1133">Transmembrane helix</keyword>
<sequence length="69" mass="7748">MLVTAPALSLLLGLKFAEGIKNKYLAIMWFGTTILLCTGALYAYHSDHTPLIILPQLFMLIVYLFVFLT</sequence>
<evidence type="ECO:0000256" key="1">
    <source>
        <dbReference type="SAM" id="Phobius"/>
    </source>
</evidence>
<keyword evidence="1" id="KW-0812">Transmembrane</keyword>
<reference evidence="2" key="1">
    <citation type="submission" date="2021-03" db="EMBL/GenBank/DDBJ databases">
        <title>Study of the foodborne Vibrio vulnificus isolates from China.</title>
        <authorList>
            <person name="Zheng Z."/>
            <person name="Ye L."/>
        </authorList>
    </citation>
    <scope>NUCLEOTIDE SEQUENCE</scope>
    <source>
        <strain evidence="2">Vv1582</strain>
    </source>
</reference>
<feature type="transmembrane region" description="Helical" evidence="1">
    <location>
        <begin position="27"/>
        <end position="44"/>
    </location>
</feature>
<name>A0AAW4HHU7_VIBVL</name>
<evidence type="ECO:0000313" key="3">
    <source>
        <dbReference type="Proteomes" id="UP000664056"/>
    </source>
</evidence>
<dbReference type="EMBL" id="JAFKOQ010000246">
    <property type="protein sequence ID" value="MBN8124803.1"/>
    <property type="molecule type" value="Genomic_DNA"/>
</dbReference>